<dbReference type="SUPFAM" id="SSF81345">
    <property type="entry name" value="ABC transporter involved in vitamin B12 uptake, BtuC"/>
    <property type="match status" value="1"/>
</dbReference>
<gene>
    <name evidence="9" type="ORF">SAMN04515666_102521</name>
</gene>
<sequence>MSLAPASADDVVTTPAEASRSTAQGRDAYRALALRRKLILAGFAAVLLACLIVDLMLGPARYSVSEVVNALLSPSTAPAAVRVVIWDIRLPVALMAVVTGAALAIAGAQMQTALNNPLASPFTLGISAAASFGAALALVFGVSIVPLAIDYVVPLNAFIMAMGASLLIHLLSQRRGVTTETVVLLGIALVFTFNALLALLQFFASEQALGAVVFWMMGSLTKANWHKLAITSAVLLICVPLFARRAWALTTLRLGDEKAASFGIDVRYLRLETMLLVALLAAVPVAFVGTIGFIGLVGPHIARMVIGEDQRFFMPASALAGAAVLSASSVVSKSLIPGLIFPISIVTALVGVPFFFSLILTSRRRSW</sequence>
<proteinExistence type="inferred from homology"/>
<dbReference type="InterPro" id="IPR037294">
    <property type="entry name" value="ABC_BtuC-like"/>
</dbReference>
<dbReference type="FunFam" id="1.10.3470.10:FF:000001">
    <property type="entry name" value="Vitamin B12 ABC transporter permease BtuC"/>
    <property type="match status" value="1"/>
</dbReference>
<comment type="similarity">
    <text evidence="2">Belongs to the binding-protein-dependent transport system permease family. FecCD subfamily.</text>
</comment>
<feature type="transmembrane region" description="Helical" evidence="8">
    <location>
        <begin position="88"/>
        <end position="110"/>
    </location>
</feature>
<reference evidence="10" key="1">
    <citation type="submission" date="2016-10" db="EMBL/GenBank/DDBJ databases">
        <authorList>
            <person name="Varghese N."/>
            <person name="Submissions S."/>
        </authorList>
    </citation>
    <scope>NUCLEOTIDE SEQUENCE [LARGE SCALE GENOMIC DNA]</scope>
    <source>
        <strain evidence="10">LMG 26383,CCUG 61248,R- 45681</strain>
    </source>
</reference>
<feature type="transmembrane region" description="Helical" evidence="8">
    <location>
        <begin position="38"/>
        <end position="57"/>
    </location>
</feature>
<protein>
    <submittedName>
        <fullName evidence="9">Iron complex transport system permease protein</fullName>
    </submittedName>
</protein>
<dbReference type="STRING" id="1036779.SAMN04515666_102521"/>
<accession>A0A1H7LHW9</accession>
<evidence type="ECO:0000256" key="7">
    <source>
        <dbReference type="ARBA" id="ARBA00023136"/>
    </source>
</evidence>
<dbReference type="GO" id="GO:0033214">
    <property type="term" value="P:siderophore-iron import into cell"/>
    <property type="evidence" value="ECO:0007669"/>
    <property type="project" value="TreeGrafter"/>
</dbReference>
<feature type="transmembrane region" description="Helical" evidence="8">
    <location>
        <begin position="151"/>
        <end position="171"/>
    </location>
</feature>
<organism evidence="9 10">
    <name type="scientific">Bosea lupini</name>
    <dbReference type="NCBI Taxonomy" id="1036779"/>
    <lineage>
        <taxon>Bacteria</taxon>
        <taxon>Pseudomonadati</taxon>
        <taxon>Pseudomonadota</taxon>
        <taxon>Alphaproteobacteria</taxon>
        <taxon>Hyphomicrobiales</taxon>
        <taxon>Boseaceae</taxon>
        <taxon>Bosea</taxon>
    </lineage>
</organism>
<dbReference type="AlphaFoldDB" id="A0A1H7LHW9"/>
<evidence type="ECO:0000256" key="5">
    <source>
        <dbReference type="ARBA" id="ARBA00022692"/>
    </source>
</evidence>
<feature type="transmembrane region" description="Helical" evidence="8">
    <location>
        <begin position="183"/>
        <end position="204"/>
    </location>
</feature>
<dbReference type="Gene3D" id="1.10.3470.10">
    <property type="entry name" value="ABC transporter involved in vitamin B12 uptake, BtuC"/>
    <property type="match status" value="1"/>
</dbReference>
<keyword evidence="7 8" id="KW-0472">Membrane</keyword>
<evidence type="ECO:0000256" key="1">
    <source>
        <dbReference type="ARBA" id="ARBA00004651"/>
    </source>
</evidence>
<evidence type="ECO:0000256" key="4">
    <source>
        <dbReference type="ARBA" id="ARBA00022475"/>
    </source>
</evidence>
<dbReference type="PANTHER" id="PTHR30472">
    <property type="entry name" value="FERRIC ENTEROBACTIN TRANSPORT SYSTEM PERMEASE PROTEIN"/>
    <property type="match status" value="1"/>
</dbReference>
<dbReference type="GO" id="GO:0022857">
    <property type="term" value="F:transmembrane transporter activity"/>
    <property type="evidence" value="ECO:0007669"/>
    <property type="project" value="InterPro"/>
</dbReference>
<feature type="transmembrane region" description="Helical" evidence="8">
    <location>
        <begin position="122"/>
        <end position="145"/>
    </location>
</feature>
<comment type="subcellular location">
    <subcellularLocation>
        <location evidence="1">Cell membrane</location>
        <topology evidence="1">Multi-pass membrane protein</topology>
    </subcellularLocation>
</comment>
<feature type="transmembrane region" description="Helical" evidence="8">
    <location>
        <begin position="275"/>
        <end position="297"/>
    </location>
</feature>
<dbReference type="RefSeq" id="WP_091831618.1">
    <property type="nucleotide sequence ID" value="NZ_FOAN01000002.1"/>
</dbReference>
<feature type="transmembrane region" description="Helical" evidence="8">
    <location>
        <begin position="224"/>
        <end position="243"/>
    </location>
</feature>
<keyword evidence="10" id="KW-1185">Reference proteome</keyword>
<keyword evidence="6 8" id="KW-1133">Transmembrane helix</keyword>
<keyword evidence="5 8" id="KW-0812">Transmembrane</keyword>
<evidence type="ECO:0000313" key="10">
    <source>
        <dbReference type="Proteomes" id="UP000199664"/>
    </source>
</evidence>
<feature type="transmembrane region" description="Helical" evidence="8">
    <location>
        <begin position="312"/>
        <end position="332"/>
    </location>
</feature>
<keyword evidence="3" id="KW-0813">Transport</keyword>
<evidence type="ECO:0000256" key="8">
    <source>
        <dbReference type="SAM" id="Phobius"/>
    </source>
</evidence>
<evidence type="ECO:0000256" key="3">
    <source>
        <dbReference type="ARBA" id="ARBA00022448"/>
    </source>
</evidence>
<dbReference type="Proteomes" id="UP000199664">
    <property type="component" value="Unassembled WGS sequence"/>
</dbReference>
<feature type="transmembrane region" description="Helical" evidence="8">
    <location>
        <begin position="339"/>
        <end position="360"/>
    </location>
</feature>
<keyword evidence="4" id="KW-1003">Cell membrane</keyword>
<dbReference type="InterPro" id="IPR000522">
    <property type="entry name" value="ABC_transptr_permease_BtuC"/>
</dbReference>
<dbReference type="OrthoDB" id="9811975at2"/>
<evidence type="ECO:0000256" key="2">
    <source>
        <dbReference type="ARBA" id="ARBA00007935"/>
    </source>
</evidence>
<name>A0A1H7LHW9_9HYPH</name>
<dbReference type="GO" id="GO:0005886">
    <property type="term" value="C:plasma membrane"/>
    <property type="evidence" value="ECO:0007669"/>
    <property type="project" value="UniProtKB-SubCell"/>
</dbReference>
<evidence type="ECO:0000313" key="9">
    <source>
        <dbReference type="EMBL" id="SEK97977.1"/>
    </source>
</evidence>
<dbReference type="PANTHER" id="PTHR30472:SF25">
    <property type="entry name" value="ABC TRANSPORTER PERMEASE PROTEIN MJ0876-RELATED"/>
    <property type="match status" value="1"/>
</dbReference>
<dbReference type="EMBL" id="FOAN01000002">
    <property type="protein sequence ID" value="SEK97977.1"/>
    <property type="molecule type" value="Genomic_DNA"/>
</dbReference>
<dbReference type="CDD" id="cd06550">
    <property type="entry name" value="TM_ABC_iron-siderophores_like"/>
    <property type="match status" value="1"/>
</dbReference>
<evidence type="ECO:0000256" key="6">
    <source>
        <dbReference type="ARBA" id="ARBA00022989"/>
    </source>
</evidence>
<dbReference type="Pfam" id="PF01032">
    <property type="entry name" value="FecCD"/>
    <property type="match status" value="1"/>
</dbReference>